<sequence length="168" mass="19769">PRRQKLCVSSLTKQGRIKAIEDIRTKFINCAAIETYFAWLRYKKDNDNAESKLKTGNIPDEFKRQMYYTFGDYRDIFFGTDISSCPYIKGTSNNIKDILNKENKKPEHWWNEHGKEIWEGMLCALTNGLSESEKKTIKSTYSYDQLKKTSNGTTPLEKFAERPQFLRW</sequence>
<dbReference type="GO" id="GO:0016020">
    <property type="term" value="C:membrane"/>
    <property type="evidence" value="ECO:0007669"/>
    <property type="project" value="InterPro"/>
</dbReference>
<feature type="non-terminal residue" evidence="2">
    <location>
        <position position="168"/>
    </location>
</feature>
<reference evidence="2" key="1">
    <citation type="journal article" date="2003" name="J. Infect. Dis.">
        <title>Common surface-antigen var genes of limited diversity expressed by Plasmodium falciparum placental isolates separated by time and space.</title>
        <authorList>
            <person name="Khattab A."/>
            <person name="Kremsner P.G."/>
            <person name="Klinkert M.Q."/>
        </authorList>
    </citation>
    <scope>NUCLEOTIDE SEQUENCE</scope>
</reference>
<protein>
    <submittedName>
        <fullName evidence="2">Erythrocyte membrane protein 1 Gb53var3</fullName>
    </submittedName>
</protein>
<dbReference type="Pfam" id="PF05424">
    <property type="entry name" value="Duffy_binding"/>
    <property type="match status" value="1"/>
</dbReference>
<organism evidence="2">
    <name type="scientific">Plasmodium falciparum</name>
    <name type="common">malaria parasite P. falciparum</name>
    <dbReference type="NCBI Taxonomy" id="5833"/>
    <lineage>
        <taxon>Eukaryota</taxon>
        <taxon>Sar</taxon>
        <taxon>Alveolata</taxon>
        <taxon>Apicomplexa</taxon>
        <taxon>Aconoidasida</taxon>
        <taxon>Haemosporida</taxon>
        <taxon>Plasmodiidae</taxon>
        <taxon>Plasmodium</taxon>
        <taxon>Plasmodium (Laverania)</taxon>
    </lineage>
</organism>
<evidence type="ECO:0000259" key="1">
    <source>
        <dbReference type="Pfam" id="PF05424"/>
    </source>
</evidence>
<accession>Q8I987</accession>
<feature type="domain" description="Duffy-antigen binding" evidence="1">
    <location>
        <begin position="1"/>
        <end position="149"/>
    </location>
</feature>
<feature type="non-terminal residue" evidence="2">
    <location>
        <position position="1"/>
    </location>
</feature>
<dbReference type="InterPro" id="IPR008602">
    <property type="entry name" value="Duffy-antigen-binding"/>
</dbReference>
<dbReference type="GO" id="GO:0046789">
    <property type="term" value="F:host cell surface receptor binding"/>
    <property type="evidence" value="ECO:0007669"/>
    <property type="project" value="InterPro"/>
</dbReference>
<name>Q8I987_PLAFA</name>
<proteinExistence type="predicted"/>
<dbReference type="InterPro" id="IPR042202">
    <property type="entry name" value="Duffy-ag-bd_sf"/>
</dbReference>
<dbReference type="Gene3D" id="1.20.1310.20">
    <property type="entry name" value="Duffy-antigen binding domain"/>
    <property type="match status" value="1"/>
</dbReference>
<dbReference type="EMBL" id="AF547128">
    <property type="protein sequence ID" value="AAN86310.1"/>
    <property type="molecule type" value="Genomic_DNA"/>
</dbReference>
<evidence type="ECO:0000313" key="2">
    <source>
        <dbReference type="EMBL" id="AAN86310.1"/>
    </source>
</evidence>
<dbReference type="AlphaFoldDB" id="Q8I987"/>
<dbReference type="SUPFAM" id="SSF140924">
    <property type="entry name" value="Duffy binding domain-like"/>
    <property type="match status" value="1"/>
</dbReference>